<dbReference type="PANTHER" id="PTHR33221:SF15">
    <property type="entry name" value="HTH-TYPE TRANSCRIPTIONAL REGULATOR YWGB-RELATED"/>
    <property type="match status" value="1"/>
</dbReference>
<evidence type="ECO:0008006" key="3">
    <source>
        <dbReference type="Google" id="ProtNLM"/>
    </source>
</evidence>
<evidence type="ECO:0000313" key="1">
    <source>
        <dbReference type="EMBL" id="KRK70883.1"/>
    </source>
</evidence>
<dbReference type="Proteomes" id="UP000051804">
    <property type="component" value="Unassembled WGS sequence"/>
</dbReference>
<dbReference type="GO" id="GO:0003700">
    <property type="term" value="F:DNA-binding transcription factor activity"/>
    <property type="evidence" value="ECO:0007669"/>
    <property type="project" value="TreeGrafter"/>
</dbReference>
<dbReference type="Pfam" id="PF02082">
    <property type="entry name" value="Rrf2"/>
    <property type="match status" value="1"/>
</dbReference>
<accession>A0A0R1JP09</accession>
<reference evidence="1 2" key="1">
    <citation type="journal article" date="2015" name="Genome Announc.">
        <title>Expanding the biotechnology potential of lactobacilli through comparative genomics of 213 strains and associated genera.</title>
        <authorList>
            <person name="Sun Z."/>
            <person name="Harris H.M."/>
            <person name="McCann A."/>
            <person name="Guo C."/>
            <person name="Argimon S."/>
            <person name="Zhang W."/>
            <person name="Yang X."/>
            <person name="Jeffery I.B."/>
            <person name="Cooney J.C."/>
            <person name="Kagawa T.F."/>
            <person name="Liu W."/>
            <person name="Song Y."/>
            <person name="Salvetti E."/>
            <person name="Wrobel A."/>
            <person name="Rasinkangas P."/>
            <person name="Parkhill J."/>
            <person name="Rea M.C."/>
            <person name="O'Sullivan O."/>
            <person name="Ritari J."/>
            <person name="Douillard F.P."/>
            <person name="Paul Ross R."/>
            <person name="Yang R."/>
            <person name="Briner A.E."/>
            <person name="Felis G.E."/>
            <person name="de Vos W.M."/>
            <person name="Barrangou R."/>
            <person name="Klaenhammer T.R."/>
            <person name="Caufield P.W."/>
            <person name="Cui Y."/>
            <person name="Zhang H."/>
            <person name="O'Toole P.W."/>
        </authorList>
    </citation>
    <scope>NUCLEOTIDE SEQUENCE [LARGE SCALE GENOMIC DNA]</scope>
    <source>
        <strain evidence="1 2">JCM 17158</strain>
    </source>
</reference>
<sequence>MTIVHYSHKLSDAIHVLAYVQIGAGWDLASKEIAASINANPSVVRRLMAQLVKGGLLTSQPGAVRPALARSAESISLLDIYRVVAGTGPLLHLDEQTSPACPVGGNIQDTLSAVYDSVQAAAEARMAAISLQQISDDIVARAKARQMLA</sequence>
<organism evidence="1 2">
    <name type="scientific">Lacticaseibacillus nasuensis JCM 17158</name>
    <dbReference type="NCBI Taxonomy" id="1291734"/>
    <lineage>
        <taxon>Bacteria</taxon>
        <taxon>Bacillati</taxon>
        <taxon>Bacillota</taxon>
        <taxon>Bacilli</taxon>
        <taxon>Lactobacillales</taxon>
        <taxon>Lactobacillaceae</taxon>
        <taxon>Lacticaseibacillus</taxon>
    </lineage>
</organism>
<dbReference type="Gene3D" id="1.10.10.10">
    <property type="entry name" value="Winged helix-like DNA-binding domain superfamily/Winged helix DNA-binding domain"/>
    <property type="match status" value="1"/>
</dbReference>
<comment type="caution">
    <text evidence="1">The sequence shown here is derived from an EMBL/GenBank/DDBJ whole genome shotgun (WGS) entry which is preliminary data.</text>
</comment>
<protein>
    <recommendedName>
        <fullName evidence="3">Transcriptional regulator</fullName>
    </recommendedName>
</protein>
<dbReference type="InterPro" id="IPR000944">
    <property type="entry name" value="Tscrpt_reg_Rrf2"/>
</dbReference>
<dbReference type="PANTHER" id="PTHR33221">
    <property type="entry name" value="WINGED HELIX-TURN-HELIX TRANSCRIPTIONAL REGULATOR, RRF2 FAMILY"/>
    <property type="match status" value="1"/>
</dbReference>
<dbReference type="InterPro" id="IPR036390">
    <property type="entry name" value="WH_DNA-bd_sf"/>
</dbReference>
<dbReference type="GO" id="GO:0005829">
    <property type="term" value="C:cytosol"/>
    <property type="evidence" value="ECO:0007669"/>
    <property type="project" value="TreeGrafter"/>
</dbReference>
<evidence type="ECO:0000313" key="2">
    <source>
        <dbReference type="Proteomes" id="UP000051804"/>
    </source>
</evidence>
<dbReference type="InterPro" id="IPR036388">
    <property type="entry name" value="WH-like_DNA-bd_sf"/>
</dbReference>
<dbReference type="STRING" id="1291734.FD02_GL000064"/>
<gene>
    <name evidence="1" type="ORF">FD02_GL000064</name>
</gene>
<name>A0A0R1JP09_9LACO</name>
<dbReference type="PROSITE" id="PS51197">
    <property type="entry name" value="HTH_RRF2_2"/>
    <property type="match status" value="1"/>
</dbReference>
<dbReference type="AlphaFoldDB" id="A0A0R1JP09"/>
<proteinExistence type="predicted"/>
<dbReference type="PATRIC" id="fig|1291734.4.peg.67"/>
<dbReference type="EMBL" id="AZDJ01000030">
    <property type="protein sequence ID" value="KRK70883.1"/>
    <property type="molecule type" value="Genomic_DNA"/>
</dbReference>
<dbReference type="SUPFAM" id="SSF46785">
    <property type="entry name" value="Winged helix' DNA-binding domain"/>
    <property type="match status" value="1"/>
</dbReference>
<keyword evidence="2" id="KW-1185">Reference proteome</keyword>